<organism evidence="2 3">
    <name type="scientific">Cudoniella acicularis</name>
    <dbReference type="NCBI Taxonomy" id="354080"/>
    <lineage>
        <taxon>Eukaryota</taxon>
        <taxon>Fungi</taxon>
        <taxon>Dikarya</taxon>
        <taxon>Ascomycota</taxon>
        <taxon>Pezizomycotina</taxon>
        <taxon>Leotiomycetes</taxon>
        <taxon>Helotiales</taxon>
        <taxon>Tricladiaceae</taxon>
        <taxon>Cudoniella</taxon>
    </lineage>
</organism>
<evidence type="ECO:0000256" key="1">
    <source>
        <dbReference type="SAM" id="MobiDB-lite"/>
    </source>
</evidence>
<evidence type="ECO:0008006" key="4">
    <source>
        <dbReference type="Google" id="ProtNLM"/>
    </source>
</evidence>
<dbReference type="AlphaFoldDB" id="A0A8H4RMT1"/>
<feature type="compositionally biased region" description="Basic and acidic residues" evidence="1">
    <location>
        <begin position="136"/>
        <end position="146"/>
    </location>
</feature>
<proteinExistence type="predicted"/>
<protein>
    <recommendedName>
        <fullName evidence="4">HNH nuclease domain-containing protein</fullName>
    </recommendedName>
</protein>
<evidence type="ECO:0000313" key="3">
    <source>
        <dbReference type="Proteomes" id="UP000566819"/>
    </source>
</evidence>
<dbReference type="Proteomes" id="UP000566819">
    <property type="component" value="Unassembled WGS sequence"/>
</dbReference>
<feature type="region of interest" description="Disordered" evidence="1">
    <location>
        <begin position="78"/>
        <end position="146"/>
    </location>
</feature>
<dbReference type="OrthoDB" id="3545258at2759"/>
<dbReference type="EMBL" id="JAAMPI010000416">
    <property type="protein sequence ID" value="KAF4631716.1"/>
    <property type="molecule type" value="Genomic_DNA"/>
</dbReference>
<comment type="caution">
    <text evidence="2">The sequence shown here is derived from an EMBL/GenBank/DDBJ whole genome shotgun (WGS) entry which is preliminary data.</text>
</comment>
<reference evidence="2 3" key="1">
    <citation type="submission" date="2020-03" db="EMBL/GenBank/DDBJ databases">
        <title>Draft Genome Sequence of Cudoniella acicularis.</title>
        <authorList>
            <person name="Buettner E."/>
            <person name="Kellner H."/>
        </authorList>
    </citation>
    <scope>NUCLEOTIDE SEQUENCE [LARGE SCALE GENOMIC DNA]</scope>
    <source>
        <strain evidence="2 3">DSM 108380</strain>
    </source>
</reference>
<name>A0A8H4RMT1_9HELO</name>
<keyword evidence="3" id="KW-1185">Reference proteome</keyword>
<accession>A0A8H4RMT1</accession>
<evidence type="ECO:0000313" key="2">
    <source>
        <dbReference type="EMBL" id="KAF4631716.1"/>
    </source>
</evidence>
<sequence length="420" mass="47484">MASLQPTDEDYNLPSEERVSLLQHLQDAFGDAPPHFWAACYLCDIKELKVLVQITEISPKATRVIAGQTRIMVACWNQSDRESSRTTTPQISPITKTISQPGSSEPTPSPNRGSLQDTDSPPAKRRKITSITRSKSARDNAAQRDSNRCVLTGSQAIEIAHIYPFCFLKEEKDGFSKRHSFWDMLKNFWPEEKVAAWEAELFPNGTHRNGLENARKPYYTFEGRTRLLEQRSLDSNNGIRLADLRGPQDFRLLKSGDIFEIKTDDAEVRPLPSFKLLEMQWFLQRVIGMAGAADVEEDIGEEEWDDEISNLGLDEIGETFFISDDIGTSDPAMPDLSNDYLAPSIEGPKHYAEEIEGEGIKNIIVLNVRRIFENDFQGSDSTLGPAVEIDQEYREWFNKYACLVPNKVFVRVLGDDNLAT</sequence>
<feature type="compositionally biased region" description="Polar residues" evidence="1">
    <location>
        <begin position="85"/>
        <end position="119"/>
    </location>
</feature>
<gene>
    <name evidence="2" type="ORF">G7Y89_g6415</name>
</gene>